<protein>
    <recommendedName>
        <fullName evidence="2">Terminase large subunit gp17-like C-terminal domain-containing protein</fullName>
    </recommendedName>
</protein>
<feature type="non-terminal residue" evidence="3">
    <location>
        <position position="1"/>
    </location>
</feature>
<evidence type="ECO:0000313" key="3">
    <source>
        <dbReference type="EMBL" id="GAG29636.1"/>
    </source>
</evidence>
<sequence length="133" mass="14624">TADLFDRHQADFVVGEANYGGAMVKFTIKVANPRIHYKKVVATRGKHVRAEPIAALYEKGKVRHVGIFSDLEDELSAFSTAGYLGEDSPNRADALIWVLTSLFAGLVKPDTVPEQTEAERYVNEGAGNLEWMG</sequence>
<evidence type="ECO:0000256" key="1">
    <source>
        <dbReference type="ARBA" id="ARBA00022612"/>
    </source>
</evidence>
<dbReference type="EMBL" id="BARS01043811">
    <property type="protein sequence ID" value="GAG29636.1"/>
    <property type="molecule type" value="Genomic_DNA"/>
</dbReference>
<keyword evidence="1" id="KW-1188">Viral release from host cell</keyword>
<dbReference type="AlphaFoldDB" id="X0XY09"/>
<accession>X0XY09</accession>
<organism evidence="3">
    <name type="scientific">marine sediment metagenome</name>
    <dbReference type="NCBI Taxonomy" id="412755"/>
    <lineage>
        <taxon>unclassified sequences</taxon>
        <taxon>metagenomes</taxon>
        <taxon>ecological metagenomes</taxon>
    </lineage>
</organism>
<evidence type="ECO:0000259" key="2">
    <source>
        <dbReference type="Pfam" id="PF17289"/>
    </source>
</evidence>
<feature type="domain" description="Terminase large subunit gp17-like C-terminal" evidence="2">
    <location>
        <begin position="4"/>
        <end position="100"/>
    </location>
</feature>
<comment type="caution">
    <text evidence="3">The sequence shown here is derived from an EMBL/GenBank/DDBJ whole genome shotgun (WGS) entry which is preliminary data.</text>
</comment>
<dbReference type="Pfam" id="PF17289">
    <property type="entry name" value="Terminase_6C"/>
    <property type="match status" value="1"/>
</dbReference>
<dbReference type="InterPro" id="IPR035421">
    <property type="entry name" value="Terminase_6C"/>
</dbReference>
<name>X0XY09_9ZZZZ</name>
<proteinExistence type="predicted"/>
<reference evidence="3" key="1">
    <citation type="journal article" date="2014" name="Front. Microbiol.">
        <title>High frequency of phylogenetically diverse reductive dehalogenase-homologous genes in deep subseafloor sedimentary metagenomes.</title>
        <authorList>
            <person name="Kawai M."/>
            <person name="Futagami T."/>
            <person name="Toyoda A."/>
            <person name="Takaki Y."/>
            <person name="Nishi S."/>
            <person name="Hori S."/>
            <person name="Arai W."/>
            <person name="Tsubouchi T."/>
            <person name="Morono Y."/>
            <person name="Uchiyama I."/>
            <person name="Ito T."/>
            <person name="Fujiyama A."/>
            <person name="Inagaki F."/>
            <person name="Takami H."/>
        </authorList>
    </citation>
    <scope>NUCLEOTIDE SEQUENCE</scope>
    <source>
        <strain evidence="3">Expedition CK06-06</strain>
    </source>
</reference>
<gene>
    <name evidence="3" type="ORF">S01H1_66275</name>
</gene>